<sequence length="54" mass="5985">MRSPKSLGYTWSEGAHPIPSKLIIRSTGILPVIPRKFIIRSTGILPVIPSKFIN</sequence>
<proteinExistence type="predicted"/>
<dbReference type="RefSeq" id="WP_254012084.1">
    <property type="nucleotide sequence ID" value="NZ_JAMZMM010000105.1"/>
</dbReference>
<dbReference type="EMBL" id="JAMZMM010000105">
    <property type="protein sequence ID" value="MCP2729299.1"/>
    <property type="molecule type" value="Genomic_DNA"/>
</dbReference>
<name>A0AAE3KMJ5_9CYAN</name>
<dbReference type="AlphaFoldDB" id="A0AAE3KMJ5"/>
<reference evidence="1" key="1">
    <citation type="submission" date="2022-06" db="EMBL/GenBank/DDBJ databases">
        <title>New cyanobacteria of genus Symplocastrum in benthos of Lake Baikal.</title>
        <authorList>
            <person name="Sorokovikova E."/>
            <person name="Tikhonova I."/>
            <person name="Krasnopeev A."/>
            <person name="Evseev P."/>
            <person name="Gladkikh A."/>
            <person name="Belykh O."/>
        </authorList>
    </citation>
    <scope>NUCLEOTIDE SEQUENCE</scope>
    <source>
        <strain evidence="1">BBK-W-15</strain>
    </source>
</reference>
<gene>
    <name evidence="1" type="ORF">NJ959_12615</name>
</gene>
<keyword evidence="2" id="KW-1185">Reference proteome</keyword>
<organism evidence="1 2">
    <name type="scientific">Limnofasciculus baicalensis BBK-W-15</name>
    <dbReference type="NCBI Taxonomy" id="2699891"/>
    <lineage>
        <taxon>Bacteria</taxon>
        <taxon>Bacillati</taxon>
        <taxon>Cyanobacteriota</taxon>
        <taxon>Cyanophyceae</taxon>
        <taxon>Coleofasciculales</taxon>
        <taxon>Coleofasciculaceae</taxon>
        <taxon>Limnofasciculus</taxon>
        <taxon>Limnofasciculus baicalensis</taxon>
    </lineage>
</organism>
<dbReference type="Proteomes" id="UP001204953">
    <property type="component" value="Unassembled WGS sequence"/>
</dbReference>
<evidence type="ECO:0000313" key="1">
    <source>
        <dbReference type="EMBL" id="MCP2729299.1"/>
    </source>
</evidence>
<accession>A0AAE3KMJ5</accession>
<comment type="caution">
    <text evidence="1">The sequence shown here is derived from an EMBL/GenBank/DDBJ whole genome shotgun (WGS) entry which is preliminary data.</text>
</comment>
<evidence type="ECO:0000313" key="2">
    <source>
        <dbReference type="Proteomes" id="UP001204953"/>
    </source>
</evidence>
<protein>
    <submittedName>
        <fullName evidence="1">Uncharacterized protein</fullName>
    </submittedName>
</protein>